<dbReference type="GO" id="GO:0004658">
    <property type="term" value="F:propionyl-CoA carboxylase activity"/>
    <property type="evidence" value="ECO:0007669"/>
    <property type="project" value="TreeGrafter"/>
</dbReference>
<dbReference type="PANTHER" id="PTHR43842">
    <property type="entry name" value="PROPIONYL-COA CARBOXYLASE BETA CHAIN"/>
    <property type="match status" value="1"/>
</dbReference>
<dbReference type="eggNOG" id="COG4799">
    <property type="taxonomic scope" value="Bacteria"/>
</dbReference>
<gene>
    <name evidence="3" type="ordered locus">COPRO5265_0910</name>
</gene>
<dbReference type="InterPro" id="IPR029045">
    <property type="entry name" value="ClpP/crotonase-like_dom_sf"/>
</dbReference>
<accession>B5Y8Z4</accession>
<dbReference type="FunFam" id="3.90.226.10:FF:000016">
    <property type="entry name" value="Propionyl-CoA carboxylase, beta subunit"/>
    <property type="match status" value="1"/>
</dbReference>
<dbReference type="HOGENOM" id="CLU_018822_6_2_9"/>
<reference evidence="3 4" key="2">
    <citation type="journal article" date="2014" name="Genome Announc.">
        <title>Complete Genome Sequence of Coprothermobacter proteolyticus DSM 5265.</title>
        <authorList>
            <person name="Alexiev A."/>
            <person name="Coil D.A."/>
            <person name="Badger J.H."/>
            <person name="Enticknap J."/>
            <person name="Ward N."/>
            <person name="Robb F.T."/>
            <person name="Eisen J.A."/>
        </authorList>
    </citation>
    <scope>NUCLEOTIDE SEQUENCE [LARGE SCALE GENOMIC DNA]</scope>
    <source>
        <strain evidence="4">ATCC 35245 / DSM 5265 / OCM 4 / BT</strain>
    </source>
</reference>
<dbReference type="Proteomes" id="UP000001732">
    <property type="component" value="Chromosome"/>
</dbReference>
<dbReference type="RefSeq" id="WP_012544207.1">
    <property type="nucleotide sequence ID" value="NC_011295.1"/>
</dbReference>
<dbReference type="PROSITE" id="PS50989">
    <property type="entry name" value="COA_CT_CTER"/>
    <property type="match status" value="1"/>
</dbReference>
<sequence>MDWEELLQQYRQRKEKIFEGGGKERIKKIKDAGKLTARERIEYLLDPNSFVELGAFVEHRATALGMDKTKAPADGVVTGFGTINGRLVFVASQDFSVLGGSVGEMHAAKIARVQDMALQYKAPVIIMNDSGGARIQEGVDALKGYGDIFYRNVKASGVVPQIAVVFGPCAGGAVYSPALMDFVLMTSNAYMFITGPKVVETVTGEKVTNEQLGGPLVHAQKSGNIHFVADTDEEAIDLTRRLLSYLPNSAYEKPMYIEPKDDPTRLVPELADIIPAEPNKAFDIKKVIQAIVDDGEFLEVQPEFARSMVTGFARLGGHVIGIVANQSSYMAGVLDIDSSDKAARFVRTCNVFNIPIVTLVDTPGYMPGTQQEYGGIIRHGAKLLYAYSEAEVPKITLIVRKAFGGAYIAMGSKHLGADMVLALPSAQIAVMEAEGAANIVFRKEIESAENPDQVRAEKISEYRQQFANPYVAASRLYVDDVIEPQFVRLAIYNGLELTFSKKGSVGVKHGNIPL</sequence>
<dbReference type="InterPro" id="IPR051047">
    <property type="entry name" value="AccD/PCCB"/>
</dbReference>
<feature type="domain" description="CoA carboxyltransferase N-terminal" evidence="1">
    <location>
        <begin position="1"/>
        <end position="258"/>
    </location>
</feature>
<dbReference type="Pfam" id="PF01039">
    <property type="entry name" value="Carboxyl_trans"/>
    <property type="match status" value="1"/>
</dbReference>
<evidence type="ECO:0000313" key="4">
    <source>
        <dbReference type="Proteomes" id="UP000001732"/>
    </source>
</evidence>
<dbReference type="AlphaFoldDB" id="B5Y8Z4"/>
<dbReference type="Gene3D" id="3.90.226.10">
    <property type="entry name" value="2-enoyl-CoA Hydratase, Chain A, domain 1"/>
    <property type="match status" value="2"/>
</dbReference>
<dbReference type="PANTHER" id="PTHR43842:SF2">
    <property type="entry name" value="PROPIONYL-COA CARBOXYLASE BETA CHAIN, MITOCHONDRIAL"/>
    <property type="match status" value="1"/>
</dbReference>
<dbReference type="KEGG" id="cpo:COPRO5265_0910"/>
<reference evidence="4" key="1">
    <citation type="submission" date="2008-08" db="EMBL/GenBank/DDBJ databases">
        <title>The complete genome sequence of Coprothermobacter proteolyticus strain ATCC 5245 / DSM 5265 / BT.</title>
        <authorList>
            <person name="Dodson R.J."/>
            <person name="Durkin A.S."/>
            <person name="Wu M."/>
            <person name="Eisen J."/>
            <person name="Sutton G."/>
        </authorList>
    </citation>
    <scope>NUCLEOTIDE SEQUENCE [LARGE SCALE GENOMIC DNA]</scope>
    <source>
        <strain evidence="4">ATCC 35245 / DSM 5265 / OCM 4 / BT</strain>
    </source>
</reference>
<dbReference type="PROSITE" id="PS50980">
    <property type="entry name" value="COA_CT_NTER"/>
    <property type="match status" value="1"/>
</dbReference>
<evidence type="ECO:0000259" key="2">
    <source>
        <dbReference type="PROSITE" id="PS50989"/>
    </source>
</evidence>
<dbReference type="EMBL" id="CP001145">
    <property type="protein sequence ID" value="ACI17555.1"/>
    <property type="molecule type" value="Genomic_DNA"/>
</dbReference>
<dbReference type="OrthoDB" id="9803706at2"/>
<evidence type="ECO:0000259" key="1">
    <source>
        <dbReference type="PROSITE" id="PS50980"/>
    </source>
</evidence>
<dbReference type="STRING" id="309798.COPRO5265_0910"/>
<dbReference type="InterPro" id="IPR011763">
    <property type="entry name" value="COA_CT_C"/>
</dbReference>
<dbReference type="InterPro" id="IPR011762">
    <property type="entry name" value="COA_CT_N"/>
</dbReference>
<feature type="domain" description="CoA carboxyltransferase C-terminal" evidence="2">
    <location>
        <begin position="262"/>
        <end position="501"/>
    </location>
</feature>
<dbReference type="GO" id="GO:0047154">
    <property type="term" value="F:methylmalonyl-CoA carboxytransferase activity"/>
    <property type="evidence" value="ECO:0007669"/>
    <property type="project" value="UniProtKB-EC"/>
</dbReference>
<name>B5Y8Z4_COPPD</name>
<evidence type="ECO:0000313" key="3">
    <source>
        <dbReference type="EMBL" id="ACI17555.1"/>
    </source>
</evidence>
<keyword evidence="4" id="KW-1185">Reference proteome</keyword>
<keyword evidence="3" id="KW-0808">Transferase</keyword>
<dbReference type="SUPFAM" id="SSF52096">
    <property type="entry name" value="ClpP/crotonase"/>
    <property type="match status" value="2"/>
</dbReference>
<organism evidence="3 4">
    <name type="scientific">Coprothermobacter proteolyticus (strain ATCC 35245 / DSM 5265 / OCM 4 / BT)</name>
    <dbReference type="NCBI Taxonomy" id="309798"/>
    <lineage>
        <taxon>Bacteria</taxon>
        <taxon>Pseudomonadati</taxon>
        <taxon>Coprothermobacterota</taxon>
        <taxon>Coprothermobacteria</taxon>
        <taxon>Coprothermobacterales</taxon>
        <taxon>Coprothermobacteraceae</taxon>
        <taxon>Coprothermobacter</taxon>
    </lineage>
</organism>
<dbReference type="InterPro" id="IPR034733">
    <property type="entry name" value="AcCoA_carboxyl_beta"/>
</dbReference>
<proteinExistence type="predicted"/>
<protein>
    <submittedName>
        <fullName evidence="3">Methylmalonyl-CoA carboxyltransferase 12S subunit (Transcarboxylase 12S subunit)</fullName>
        <ecNumber evidence="3">2.1.3.1</ecNumber>
    </submittedName>
</protein>
<dbReference type="EC" id="2.1.3.1" evidence="3"/>